<accession>A0A4V5NVK8</accession>
<dbReference type="RefSeq" id="WP_136864848.1">
    <property type="nucleotide sequence ID" value="NZ_SWCJ01000019.1"/>
</dbReference>
<evidence type="ECO:0000313" key="4">
    <source>
        <dbReference type="EMBL" id="TKB50915.1"/>
    </source>
</evidence>
<dbReference type="InterPro" id="IPR054790">
    <property type="entry name" value="MurU"/>
</dbReference>
<keyword evidence="5" id="KW-1185">Reference proteome</keyword>
<organism evidence="4 5">
    <name type="scientific">Ferrimonas aestuarii</name>
    <dbReference type="NCBI Taxonomy" id="2569539"/>
    <lineage>
        <taxon>Bacteria</taxon>
        <taxon>Pseudomonadati</taxon>
        <taxon>Pseudomonadota</taxon>
        <taxon>Gammaproteobacteria</taxon>
        <taxon>Alteromonadales</taxon>
        <taxon>Ferrimonadaceae</taxon>
        <taxon>Ferrimonas</taxon>
    </lineage>
</organism>
<dbReference type="Gene3D" id="3.90.550.10">
    <property type="entry name" value="Spore Coat Polysaccharide Biosynthesis Protein SpsA, Chain A"/>
    <property type="match status" value="1"/>
</dbReference>
<dbReference type="NCBIfam" id="NF045761">
    <property type="entry name" value="NAMPUrTaseMurU"/>
    <property type="match status" value="1"/>
</dbReference>
<evidence type="ECO:0000256" key="2">
    <source>
        <dbReference type="ARBA" id="ARBA00022695"/>
    </source>
</evidence>
<protein>
    <submittedName>
        <fullName evidence="4">Nucleotidyltransferase family protein</fullName>
    </submittedName>
</protein>
<gene>
    <name evidence="4" type="ORF">FCL42_18130</name>
</gene>
<proteinExistence type="predicted"/>
<dbReference type="InterPro" id="IPR029044">
    <property type="entry name" value="Nucleotide-diphossugar_trans"/>
</dbReference>
<keyword evidence="1 4" id="KW-0808">Transferase</keyword>
<sequence length="223" mass="24687">MKAMILAAGRGERMRPLTDHTPKPLLPLLGKPLIEYHLEKLAAAGVTEVCINTAWLGEQFPQSLGDGSRWGVAIHYQHEQEALETGGGIFKALPWLGEAPFLVLNGDLYCDIDFGDLPQLADEELAHLWVVNNPEHNPNGDFAFEQNRLVSEGREYATFSGIGLYRPALFAGCQHGRFPLAPLLRQAIADDRVSATWHQGIWCDVGTPQRLQQLEQQLDANLG</sequence>
<dbReference type="PANTHER" id="PTHR43584:SF8">
    <property type="entry name" value="N-ACETYLMURAMATE ALPHA-1-PHOSPHATE URIDYLYLTRANSFERASE"/>
    <property type="match status" value="1"/>
</dbReference>
<keyword evidence="2" id="KW-0548">Nucleotidyltransferase</keyword>
<reference evidence="4 5" key="1">
    <citation type="submission" date="2019-04" db="EMBL/GenBank/DDBJ databases">
        <authorList>
            <person name="Hwang J.C."/>
        </authorList>
    </citation>
    <scope>NUCLEOTIDE SEQUENCE [LARGE SCALE GENOMIC DNA]</scope>
    <source>
        <strain evidence="4 5">IMCC35002</strain>
    </source>
</reference>
<dbReference type="PANTHER" id="PTHR43584">
    <property type="entry name" value="NUCLEOTIDYL TRANSFERASE"/>
    <property type="match status" value="1"/>
</dbReference>
<dbReference type="Proteomes" id="UP000305675">
    <property type="component" value="Unassembled WGS sequence"/>
</dbReference>
<dbReference type="SUPFAM" id="SSF53448">
    <property type="entry name" value="Nucleotide-diphospho-sugar transferases"/>
    <property type="match status" value="1"/>
</dbReference>
<dbReference type="GO" id="GO:0016779">
    <property type="term" value="F:nucleotidyltransferase activity"/>
    <property type="evidence" value="ECO:0007669"/>
    <property type="project" value="UniProtKB-KW"/>
</dbReference>
<dbReference type="OrthoDB" id="9788272at2"/>
<evidence type="ECO:0000259" key="3">
    <source>
        <dbReference type="Pfam" id="PF00483"/>
    </source>
</evidence>
<name>A0A4V5NVK8_9GAMM</name>
<feature type="domain" description="Nucleotidyl transferase" evidence="3">
    <location>
        <begin position="2"/>
        <end position="137"/>
    </location>
</feature>
<comment type="caution">
    <text evidence="4">The sequence shown here is derived from an EMBL/GenBank/DDBJ whole genome shotgun (WGS) entry which is preliminary data.</text>
</comment>
<evidence type="ECO:0000256" key="1">
    <source>
        <dbReference type="ARBA" id="ARBA00022679"/>
    </source>
</evidence>
<dbReference type="EMBL" id="SWCJ01000019">
    <property type="protein sequence ID" value="TKB50915.1"/>
    <property type="molecule type" value="Genomic_DNA"/>
</dbReference>
<dbReference type="CDD" id="cd06422">
    <property type="entry name" value="NTP_transferase_like_1"/>
    <property type="match status" value="1"/>
</dbReference>
<dbReference type="InterPro" id="IPR005835">
    <property type="entry name" value="NTP_transferase_dom"/>
</dbReference>
<dbReference type="AlphaFoldDB" id="A0A4V5NVK8"/>
<dbReference type="Pfam" id="PF00483">
    <property type="entry name" value="NTP_transferase"/>
    <property type="match status" value="1"/>
</dbReference>
<dbReference type="InterPro" id="IPR050065">
    <property type="entry name" value="GlmU-like"/>
</dbReference>
<evidence type="ECO:0000313" key="5">
    <source>
        <dbReference type="Proteomes" id="UP000305675"/>
    </source>
</evidence>